<feature type="domain" description="BED-type" evidence="4">
    <location>
        <begin position="18"/>
        <end position="51"/>
    </location>
</feature>
<dbReference type="PANTHER" id="PTHR46951">
    <property type="entry name" value="BED-TYPE DOMAIN-CONTAINING PROTEIN"/>
    <property type="match status" value="1"/>
</dbReference>
<evidence type="ECO:0000313" key="6">
    <source>
        <dbReference type="Proteomes" id="UP000593576"/>
    </source>
</evidence>
<dbReference type="EMBL" id="JABFAF010264970">
    <property type="protein sequence ID" value="MBA0876445.1"/>
    <property type="molecule type" value="Genomic_DNA"/>
</dbReference>
<organism evidence="5 6">
    <name type="scientific">Gossypium schwendimanii</name>
    <name type="common">Cotton</name>
    <dbReference type="NCBI Taxonomy" id="34291"/>
    <lineage>
        <taxon>Eukaryota</taxon>
        <taxon>Viridiplantae</taxon>
        <taxon>Streptophyta</taxon>
        <taxon>Embryophyta</taxon>
        <taxon>Tracheophyta</taxon>
        <taxon>Spermatophyta</taxon>
        <taxon>Magnoliopsida</taxon>
        <taxon>eudicotyledons</taxon>
        <taxon>Gunneridae</taxon>
        <taxon>Pentapetalae</taxon>
        <taxon>rosids</taxon>
        <taxon>malvids</taxon>
        <taxon>Malvales</taxon>
        <taxon>Malvaceae</taxon>
        <taxon>Malvoideae</taxon>
        <taxon>Gossypium</taxon>
    </lineage>
</organism>
<dbReference type="AlphaFoldDB" id="A0A7J9MZB2"/>
<dbReference type="Pfam" id="PF02892">
    <property type="entry name" value="zf-BED"/>
    <property type="match status" value="1"/>
</dbReference>
<dbReference type="Proteomes" id="UP000593576">
    <property type="component" value="Unassembled WGS sequence"/>
</dbReference>
<dbReference type="InterPro" id="IPR003656">
    <property type="entry name" value="Znf_BED"/>
</dbReference>
<dbReference type="GO" id="GO:0008270">
    <property type="term" value="F:zinc ion binding"/>
    <property type="evidence" value="ECO:0007669"/>
    <property type="project" value="UniProtKB-KW"/>
</dbReference>
<keyword evidence="6" id="KW-1185">Reference proteome</keyword>
<evidence type="ECO:0000259" key="4">
    <source>
        <dbReference type="Pfam" id="PF02892"/>
    </source>
</evidence>
<dbReference type="OrthoDB" id="2012664at2759"/>
<evidence type="ECO:0000256" key="1">
    <source>
        <dbReference type="ARBA" id="ARBA00022723"/>
    </source>
</evidence>
<evidence type="ECO:0000256" key="2">
    <source>
        <dbReference type="ARBA" id="ARBA00022771"/>
    </source>
</evidence>
<evidence type="ECO:0000313" key="5">
    <source>
        <dbReference type="EMBL" id="MBA0876445.1"/>
    </source>
</evidence>
<dbReference type="PANTHER" id="PTHR46951:SF2">
    <property type="entry name" value="BED-TYPE DOMAIN-CONTAINING PROTEIN"/>
    <property type="match status" value="1"/>
</dbReference>
<keyword evidence="2" id="KW-0863">Zinc-finger</keyword>
<comment type="caution">
    <text evidence="5">The sequence shown here is derived from an EMBL/GenBank/DDBJ whole genome shotgun (WGS) entry which is preliminary data.</text>
</comment>
<name>A0A7J9MZB2_GOSSC</name>
<dbReference type="GO" id="GO:0003677">
    <property type="term" value="F:DNA binding"/>
    <property type="evidence" value="ECO:0007669"/>
    <property type="project" value="InterPro"/>
</dbReference>
<proteinExistence type="predicted"/>
<accession>A0A7J9MZB2</accession>
<keyword evidence="3" id="KW-0862">Zinc</keyword>
<gene>
    <name evidence="5" type="ORF">Goshw_017171</name>
</gene>
<reference evidence="5 6" key="1">
    <citation type="journal article" date="2019" name="Genome Biol. Evol.">
        <title>Insights into the evolution of the New World diploid cottons (Gossypium, subgenus Houzingenia) based on genome sequencing.</title>
        <authorList>
            <person name="Grover C.E."/>
            <person name="Arick M.A. 2nd"/>
            <person name="Thrash A."/>
            <person name="Conover J.L."/>
            <person name="Sanders W.S."/>
            <person name="Peterson D.G."/>
            <person name="Frelichowski J.E."/>
            <person name="Scheffler J.A."/>
            <person name="Scheffler B.E."/>
            <person name="Wendel J.F."/>
        </authorList>
    </citation>
    <scope>NUCLEOTIDE SEQUENCE [LARGE SCALE GENOMIC DNA]</scope>
    <source>
        <strain evidence="5">1</strain>
        <tissue evidence="5">Leaf</tissue>
    </source>
</reference>
<sequence length="86" mass="9801">MLPLKNKKCITPSDYHGWKWGEPAEVNLNNVRCKFCDNIIKGGITKLKKHLGAKRENVAPCPRVSIQARKNIAQQHQELHSEKVSK</sequence>
<evidence type="ECO:0000256" key="3">
    <source>
        <dbReference type="ARBA" id="ARBA00022833"/>
    </source>
</evidence>
<protein>
    <recommendedName>
        <fullName evidence="4">BED-type domain-containing protein</fullName>
    </recommendedName>
</protein>
<keyword evidence="1" id="KW-0479">Metal-binding</keyword>